<evidence type="ECO:0008006" key="3">
    <source>
        <dbReference type="Google" id="ProtNLM"/>
    </source>
</evidence>
<gene>
    <name evidence="1" type="ORF">CTEN210_15514</name>
</gene>
<dbReference type="PANTHER" id="PTHR48420:SF1">
    <property type="entry name" value="NON-HAEM DIOXYGENASE N-TERMINAL DOMAIN-CONTAINING PROTEIN"/>
    <property type="match status" value="1"/>
</dbReference>
<organism evidence="1 2">
    <name type="scientific">Chaetoceros tenuissimus</name>
    <dbReference type="NCBI Taxonomy" id="426638"/>
    <lineage>
        <taxon>Eukaryota</taxon>
        <taxon>Sar</taxon>
        <taxon>Stramenopiles</taxon>
        <taxon>Ochrophyta</taxon>
        <taxon>Bacillariophyta</taxon>
        <taxon>Coscinodiscophyceae</taxon>
        <taxon>Chaetocerotophycidae</taxon>
        <taxon>Chaetocerotales</taxon>
        <taxon>Chaetocerotaceae</taxon>
        <taxon>Chaetoceros</taxon>
    </lineage>
</organism>
<evidence type="ECO:0000313" key="1">
    <source>
        <dbReference type="EMBL" id="GFH59038.1"/>
    </source>
</evidence>
<evidence type="ECO:0000313" key="2">
    <source>
        <dbReference type="Proteomes" id="UP001054902"/>
    </source>
</evidence>
<name>A0AAD3D7A1_9STRA</name>
<dbReference type="SUPFAM" id="SSF51197">
    <property type="entry name" value="Clavaminate synthase-like"/>
    <property type="match status" value="1"/>
</dbReference>
<dbReference type="InterPro" id="IPR027443">
    <property type="entry name" value="IPNS-like_sf"/>
</dbReference>
<dbReference type="AlphaFoldDB" id="A0AAD3D7A1"/>
<dbReference type="Gene3D" id="2.60.120.330">
    <property type="entry name" value="B-lactam Antibiotic, Isopenicillin N Synthase, Chain"/>
    <property type="match status" value="1"/>
</dbReference>
<protein>
    <recommendedName>
        <fullName evidence="3">Fe2OG dioxygenase domain-containing protein</fullName>
    </recommendedName>
</protein>
<dbReference type="EMBL" id="BLLK01000062">
    <property type="protein sequence ID" value="GFH59038.1"/>
    <property type="molecule type" value="Genomic_DNA"/>
</dbReference>
<dbReference type="PANTHER" id="PTHR48420">
    <property type="entry name" value="NON-HAEM DIOXYGENASE N-TERMINAL DOMAIN-CONTAINING PROTEIN"/>
    <property type="match status" value="1"/>
</dbReference>
<accession>A0AAD3D7A1</accession>
<reference evidence="1 2" key="1">
    <citation type="journal article" date="2021" name="Sci. Rep.">
        <title>The genome of the diatom Chaetoceros tenuissimus carries an ancient integrated fragment of an extant virus.</title>
        <authorList>
            <person name="Hongo Y."/>
            <person name="Kimura K."/>
            <person name="Takaki Y."/>
            <person name="Yoshida Y."/>
            <person name="Baba S."/>
            <person name="Kobayashi G."/>
            <person name="Nagasaki K."/>
            <person name="Hano T."/>
            <person name="Tomaru Y."/>
        </authorList>
    </citation>
    <scope>NUCLEOTIDE SEQUENCE [LARGE SCALE GENOMIC DNA]</scope>
    <source>
        <strain evidence="1 2">NIES-3715</strain>
    </source>
</reference>
<dbReference type="Proteomes" id="UP001054902">
    <property type="component" value="Unassembled WGS sequence"/>
</dbReference>
<keyword evidence="2" id="KW-1185">Reference proteome</keyword>
<proteinExistence type="predicted"/>
<sequence length="375" mass="41891">MKGDKSIIIIDYKDLLVEPGNSSISEKLSKAFNKSSLGVIAIRGIPSFVETKKEFLPLAYKLAHLPESYLEQHLTDEKSMYNAGWSLGKEQLKKDQPDFHKASFYFNPITDTPGTDKDREKYPASYPINLWPEKGKVDGLESKGKELGALMREVVARLAAHLDVHISNEIGVNCNMGDEMKLTEKVKGRLLYYYPIEKENGEIIAEKNDDSWIGWHCDSGFFTALSGDIYVDHDTGDIIPKKDVDPDAGLLIMDRNGEITKVDIPEDCMAVQIGECLQVISGGLVTATPHCVRGISSTWKGDGRKVARISFPCFVDTVPGFQLSVPPGSSREEVLDSSVRGCAQIPPLGERWENDGMKFGEFLHRTFQKYYEWSS</sequence>
<comment type="caution">
    <text evidence="1">The sequence shown here is derived from an EMBL/GenBank/DDBJ whole genome shotgun (WGS) entry which is preliminary data.</text>
</comment>